<accession>A0A271LMN6</accession>
<organism evidence="1 2">
    <name type="scientific">Mesorhizobium temperatum</name>
    <dbReference type="NCBI Taxonomy" id="241416"/>
    <lineage>
        <taxon>Bacteria</taxon>
        <taxon>Pseudomonadati</taxon>
        <taxon>Pseudomonadota</taxon>
        <taxon>Alphaproteobacteria</taxon>
        <taxon>Hyphomicrobiales</taxon>
        <taxon>Phyllobacteriaceae</taxon>
        <taxon>Mesorhizobium</taxon>
    </lineage>
</organism>
<evidence type="ECO:0000313" key="2">
    <source>
        <dbReference type="Proteomes" id="UP000216442"/>
    </source>
</evidence>
<protein>
    <submittedName>
        <fullName evidence="1">Uncharacterized protein</fullName>
    </submittedName>
</protein>
<comment type="caution">
    <text evidence="1">The sequence shown here is derived from an EMBL/GenBank/DDBJ whole genome shotgun (WGS) entry which is preliminary data.</text>
</comment>
<name>A0A271LMN6_9HYPH</name>
<reference evidence="1 2" key="1">
    <citation type="submission" date="2017-08" db="EMBL/GenBank/DDBJ databases">
        <title>Mesorhizobium wenxinae sp. nov., a novel rhizobial species isolated from root nodules of chickpea (Cicer arietinum L.).</title>
        <authorList>
            <person name="Zhang J."/>
        </authorList>
    </citation>
    <scope>NUCLEOTIDE SEQUENCE [LARGE SCALE GENOMIC DNA]</scope>
    <source>
        <strain evidence="1 2">SDW018</strain>
    </source>
</reference>
<dbReference type="RefSeq" id="WP_095493209.1">
    <property type="nucleotide sequence ID" value="NZ_NPKJ01000043.1"/>
</dbReference>
<gene>
    <name evidence="1" type="ORF">CIT26_14300</name>
</gene>
<proteinExistence type="predicted"/>
<dbReference type="AlphaFoldDB" id="A0A271LMN6"/>
<dbReference type="OrthoDB" id="9907399at2"/>
<evidence type="ECO:0000313" key="1">
    <source>
        <dbReference type="EMBL" id="PAQ09077.1"/>
    </source>
</evidence>
<dbReference type="Proteomes" id="UP000216442">
    <property type="component" value="Unassembled WGS sequence"/>
</dbReference>
<keyword evidence="2" id="KW-1185">Reference proteome</keyword>
<dbReference type="EMBL" id="NPKJ01000043">
    <property type="protein sequence ID" value="PAQ09077.1"/>
    <property type="molecule type" value="Genomic_DNA"/>
</dbReference>
<sequence length="73" mass="8251">MLVIFTSDSSTCLHPLANDGDWAAEKLRIVHASIIETGRMETSPDCSLLLKAILQFVRRRRDRADAVFDLLHL</sequence>